<evidence type="ECO:0000313" key="1">
    <source>
        <dbReference type="EMBL" id="CAH0308960.1"/>
    </source>
</evidence>
<reference evidence="1" key="1">
    <citation type="submission" date="2021-11" db="EMBL/GenBank/DDBJ databases">
        <authorList>
            <person name="Bulgarelli D."/>
        </authorList>
    </citation>
    <scope>NUCLEOTIDE SEQUENCE</scope>
    <source>
        <strain evidence="1">Bi133</strain>
    </source>
</reference>
<organism evidence="1 2">
    <name type="scientific">Peribacillus simplex</name>
    <dbReference type="NCBI Taxonomy" id="1478"/>
    <lineage>
        <taxon>Bacteria</taxon>
        <taxon>Bacillati</taxon>
        <taxon>Bacillota</taxon>
        <taxon>Bacilli</taxon>
        <taxon>Bacillales</taxon>
        <taxon>Bacillaceae</taxon>
        <taxon>Peribacillus</taxon>
    </lineage>
</organism>
<accession>A0A9W4LBQ6</accession>
<comment type="caution">
    <text evidence="1">The sequence shown here is derived from an EMBL/GenBank/DDBJ whole genome shotgun (WGS) entry which is preliminary data.</text>
</comment>
<proteinExistence type="predicted"/>
<gene>
    <name evidence="1" type="ORF">SRABI133_04856</name>
</gene>
<dbReference type="AlphaFoldDB" id="A0A9W4LBQ6"/>
<protein>
    <submittedName>
        <fullName evidence="1">Uncharacterized protein</fullName>
    </submittedName>
</protein>
<evidence type="ECO:0000313" key="2">
    <source>
        <dbReference type="Proteomes" id="UP000789326"/>
    </source>
</evidence>
<name>A0A9W4LBQ6_9BACI</name>
<dbReference type="Proteomes" id="UP000789326">
    <property type="component" value="Unassembled WGS sequence"/>
</dbReference>
<dbReference type="EMBL" id="CAKKMG010000128">
    <property type="protein sequence ID" value="CAH0308960.1"/>
    <property type="molecule type" value="Genomic_DNA"/>
</dbReference>
<sequence length="38" mass="4557">MGTFFLENGLIKYYEFINVYLYNQNSNHKILKERLGGE</sequence>